<organism evidence="1 2">
    <name type="scientific">Capnocytophaga leadbetteri</name>
    <dbReference type="NCBI Taxonomy" id="327575"/>
    <lineage>
        <taxon>Bacteria</taxon>
        <taxon>Pseudomonadati</taxon>
        <taxon>Bacteroidota</taxon>
        <taxon>Flavobacteriia</taxon>
        <taxon>Flavobacteriales</taxon>
        <taxon>Flavobacteriaceae</taxon>
        <taxon>Capnocytophaga</taxon>
    </lineage>
</organism>
<protein>
    <submittedName>
        <fullName evidence="1">Pyruvate carboxyltransferase</fullName>
    </submittedName>
</protein>
<name>A0A250FE14_9FLAO</name>
<dbReference type="AlphaFoldDB" id="A0A250FE14"/>
<accession>A0A250FE14</accession>
<gene>
    <name evidence="1" type="ORF">CGC53_07950</name>
</gene>
<dbReference type="Proteomes" id="UP000217276">
    <property type="component" value="Chromosome"/>
</dbReference>
<proteinExistence type="predicted"/>
<keyword evidence="1" id="KW-0808">Transferase</keyword>
<dbReference type="KEGG" id="clk:CGC53_07950"/>
<dbReference type="GO" id="GO:0016740">
    <property type="term" value="F:transferase activity"/>
    <property type="evidence" value="ECO:0007669"/>
    <property type="project" value="UniProtKB-KW"/>
</dbReference>
<dbReference type="EMBL" id="CP022384">
    <property type="protein sequence ID" value="ATA82278.1"/>
    <property type="molecule type" value="Genomic_DNA"/>
</dbReference>
<evidence type="ECO:0000313" key="2">
    <source>
        <dbReference type="Proteomes" id="UP000217276"/>
    </source>
</evidence>
<keyword evidence="1" id="KW-0670">Pyruvate</keyword>
<sequence>MTQEIQIIEYAFTANKDYLQSLLAVGFYAIAVQEDIQQISNQLDFSNTQTKIIRLKEDDEIAIKKLYTEKDWYSSLQTDYEAGKRQFYSAIRGIGGYLPTEKLLTYCQAKHLFTGVNLLAFESAYNVALALSR</sequence>
<keyword evidence="2" id="KW-1185">Reference proteome</keyword>
<evidence type="ECO:0000313" key="1">
    <source>
        <dbReference type="EMBL" id="ATA82278.1"/>
    </source>
</evidence>
<reference evidence="2" key="1">
    <citation type="submission" date="2017-06" db="EMBL/GenBank/DDBJ databases">
        <title>Capnocytophaga spp. assemblies.</title>
        <authorList>
            <person name="Gulvik C.A."/>
        </authorList>
    </citation>
    <scope>NUCLEOTIDE SEQUENCE [LARGE SCALE GENOMIC DNA]</scope>
    <source>
        <strain evidence="2">H6253</strain>
    </source>
</reference>